<feature type="region of interest" description="Disordered" evidence="1">
    <location>
        <begin position="1"/>
        <end position="31"/>
    </location>
</feature>
<keyword evidence="3" id="KW-1185">Reference proteome</keyword>
<proteinExistence type="predicted"/>
<comment type="caution">
    <text evidence="2">The sequence shown here is derived from an EMBL/GenBank/DDBJ whole genome shotgun (WGS) entry which is preliminary data.</text>
</comment>
<gene>
    <name evidence="2" type="ORF">SEMRO_605_G174340.1</name>
</gene>
<accession>A0A9N8HGZ6</accession>
<dbReference type="AlphaFoldDB" id="A0A9N8HGZ6"/>
<dbReference type="EMBL" id="CAICTM010000604">
    <property type="protein sequence ID" value="CAB9513671.1"/>
    <property type="molecule type" value="Genomic_DNA"/>
</dbReference>
<evidence type="ECO:0000256" key="1">
    <source>
        <dbReference type="SAM" id="MobiDB-lite"/>
    </source>
</evidence>
<protein>
    <submittedName>
        <fullName evidence="2">Uncharacterized protein</fullName>
    </submittedName>
</protein>
<evidence type="ECO:0000313" key="3">
    <source>
        <dbReference type="Proteomes" id="UP001153069"/>
    </source>
</evidence>
<dbReference type="Proteomes" id="UP001153069">
    <property type="component" value="Unassembled WGS sequence"/>
</dbReference>
<organism evidence="2 3">
    <name type="scientific">Seminavis robusta</name>
    <dbReference type="NCBI Taxonomy" id="568900"/>
    <lineage>
        <taxon>Eukaryota</taxon>
        <taxon>Sar</taxon>
        <taxon>Stramenopiles</taxon>
        <taxon>Ochrophyta</taxon>
        <taxon>Bacillariophyta</taxon>
        <taxon>Bacillariophyceae</taxon>
        <taxon>Bacillariophycidae</taxon>
        <taxon>Naviculales</taxon>
        <taxon>Naviculaceae</taxon>
        <taxon>Seminavis</taxon>
    </lineage>
</organism>
<name>A0A9N8HGZ6_9STRA</name>
<feature type="compositionally biased region" description="Polar residues" evidence="1">
    <location>
        <begin position="7"/>
        <end position="23"/>
    </location>
</feature>
<sequence length="248" mass="28369">MDEEYALSSNEESVLQQQRLSSRNNDDLSGNDEEEVLHRLWRDQPSWIAALGDVDPFASQMPTLFPYELPTGLSIQGRRMSGSTIVTTTTAATRTTEPVKNLFGKKRSSPQLQILLDRLYENCLDKPRPFLHKQHRVYATTTTNASASTSEEDTRQLSQLEVELRELEERWMDPQFTLDNAFRTKSEFEMAWTNQKIADLAMTMGLFPRAAKALQDRLRILQSIHYRGSSAVIRDDSVLAPEIRKCSQ</sequence>
<evidence type="ECO:0000313" key="2">
    <source>
        <dbReference type="EMBL" id="CAB9513671.1"/>
    </source>
</evidence>
<reference evidence="2" key="1">
    <citation type="submission" date="2020-06" db="EMBL/GenBank/DDBJ databases">
        <authorList>
            <consortium name="Plant Systems Biology data submission"/>
        </authorList>
    </citation>
    <scope>NUCLEOTIDE SEQUENCE</scope>
    <source>
        <strain evidence="2">D6</strain>
    </source>
</reference>